<proteinExistence type="predicted"/>
<sequence length="564" mass="61075">MMELAHSLTLNEQAVAQIAETKRPIFVFEWLRFLDKVLVAAQKSDINECQKKLLGQLLHQLTETPGPPMRRLIAKNLAALFGVGDTFDLFQTVNKCNDILKNKDDSPSYLPTRLTAIACIGEMHSKLGRMMGRSFEETVLLLIKSLKNSESQGRMEIMMTLQKILAGLGSAAVSCHKDVYKATRSAMTDRSMSVRAAAAKCMLELSKEAQFMYTTELDANASLCFRALDGSNYDVRCAVSCLLGELMAKSQDPKLTSGSKAKPVSIDDALGTMASGFLRGGFGFLKGTEMIKGSSTSREVRVGVTHAYVRFVEIRGGLWLERNISLLLKHLLLDLVANPRASASHVDAVYSRKCVNFVLRTVLGELLGEKAQISAAKELCHIILQQMNLLGDATTDKDSSVESLASQHVLVCALHELSSIVQHLGTSAGPLVSEPSTGIIAPVMAVLIHQSLAARLAAAWSLRSIAVALPLQLCLLIDRCVERMESLKSSPEAIGGYSCALAALIGGVSQCPLGMPHSKSKQIFGMAEDLLRIASQNSRLSLHRTQAGWLLLGALMTLGIYSGS</sequence>
<dbReference type="PANTHER" id="PTHR21663">
    <property type="entry name" value="HYPOTHETICAL HEAT DOMAIN-CONTAINING"/>
    <property type="match status" value="1"/>
</dbReference>
<dbReference type="InterPro" id="IPR016024">
    <property type="entry name" value="ARM-type_fold"/>
</dbReference>
<gene>
    <name evidence="2" type="primary">LOC106816534</name>
</gene>
<reference evidence="2" key="1">
    <citation type="submission" date="2025-08" db="UniProtKB">
        <authorList>
            <consortium name="RefSeq"/>
        </authorList>
    </citation>
    <scope>IDENTIFICATION</scope>
</reference>
<evidence type="ECO:0000313" key="2">
    <source>
        <dbReference type="RefSeq" id="XP_014676646.1"/>
    </source>
</evidence>
<evidence type="ECO:0000313" key="1">
    <source>
        <dbReference type="Proteomes" id="UP000695022"/>
    </source>
</evidence>
<accession>A0ABM1EWS5</accession>
<name>A0ABM1EWS5_PRICU</name>
<dbReference type="InterPro" id="IPR040108">
    <property type="entry name" value="Laa1/Sip1/HEATR5"/>
</dbReference>
<dbReference type="Gene3D" id="1.25.10.10">
    <property type="entry name" value="Leucine-rich Repeat Variant"/>
    <property type="match status" value="1"/>
</dbReference>
<dbReference type="Proteomes" id="UP000695022">
    <property type="component" value="Unplaced"/>
</dbReference>
<dbReference type="RefSeq" id="XP_014676646.1">
    <property type="nucleotide sequence ID" value="XM_014821160.1"/>
</dbReference>
<organism evidence="1 2">
    <name type="scientific">Priapulus caudatus</name>
    <name type="common">Priapulid worm</name>
    <dbReference type="NCBI Taxonomy" id="37621"/>
    <lineage>
        <taxon>Eukaryota</taxon>
        <taxon>Metazoa</taxon>
        <taxon>Ecdysozoa</taxon>
        <taxon>Scalidophora</taxon>
        <taxon>Priapulida</taxon>
        <taxon>Priapulimorpha</taxon>
        <taxon>Priapulimorphida</taxon>
        <taxon>Priapulidae</taxon>
        <taxon>Priapulus</taxon>
    </lineage>
</organism>
<protein>
    <submittedName>
        <fullName evidence="2">HEAT repeat-containing protein 5B-like</fullName>
    </submittedName>
</protein>
<dbReference type="PANTHER" id="PTHR21663:SF0">
    <property type="entry name" value="HEAT REPEAT-CONTAINING PROTEIN 5B"/>
    <property type="match status" value="1"/>
</dbReference>
<keyword evidence="1" id="KW-1185">Reference proteome</keyword>
<dbReference type="GeneID" id="106816534"/>
<dbReference type="InterPro" id="IPR011989">
    <property type="entry name" value="ARM-like"/>
</dbReference>
<dbReference type="SUPFAM" id="SSF48371">
    <property type="entry name" value="ARM repeat"/>
    <property type="match status" value="1"/>
</dbReference>